<evidence type="ECO:0000313" key="14">
    <source>
        <dbReference type="Proteomes" id="UP000315971"/>
    </source>
</evidence>
<dbReference type="EMBL" id="FXSZ01000013">
    <property type="protein sequence ID" value="SMO81532.1"/>
    <property type="molecule type" value="Genomic_DNA"/>
</dbReference>
<accession>A0A521ECK5</accession>
<dbReference type="GO" id="GO:0004844">
    <property type="term" value="F:uracil DNA N-glycosylase activity"/>
    <property type="evidence" value="ECO:0007669"/>
    <property type="project" value="UniProtKB-UniRule"/>
</dbReference>
<dbReference type="PROSITE" id="PS00130">
    <property type="entry name" value="U_DNA_GLYCOSYLASE"/>
    <property type="match status" value="1"/>
</dbReference>
<dbReference type="SMART" id="SM00987">
    <property type="entry name" value="UreE_C"/>
    <property type="match status" value="1"/>
</dbReference>
<sequence>MTTEALDPSWLKILQAEFGKEYMISLETFLQEEKQKGETIYPKCADVFNAFNYTPFDKVKVVILGQDPYHGVGQAHGLCFSVLKGVAIPPSLKNIYKELNNDLGLQIPNHGCLTEWADQGVLLLNATLTVRADKAGSHQNKGWEQFTDTVIQLLSKNKTGLVFLLWGNYAKAKASLIDASTHYILTAAHPSPFSANKGFMGCKHFSNANKLLAEQSLSAINWQITSQLL</sequence>
<reference evidence="13 14" key="1">
    <citation type="submission" date="2017-05" db="EMBL/GenBank/DDBJ databases">
        <authorList>
            <person name="Varghese N."/>
            <person name="Submissions S."/>
        </authorList>
    </citation>
    <scope>NUCLEOTIDE SEQUENCE [LARGE SCALE GENOMIC DNA]</scope>
    <source>
        <strain evidence="13 14">DSM 21342</strain>
    </source>
</reference>
<dbReference type="Gene3D" id="3.40.470.10">
    <property type="entry name" value="Uracil-DNA glycosylase-like domain"/>
    <property type="match status" value="1"/>
</dbReference>
<evidence type="ECO:0000256" key="3">
    <source>
        <dbReference type="ARBA" id="ARBA00008184"/>
    </source>
</evidence>
<dbReference type="NCBIfam" id="NF003591">
    <property type="entry name" value="PRK05254.1-4"/>
    <property type="match status" value="1"/>
</dbReference>
<evidence type="ECO:0000256" key="10">
    <source>
        <dbReference type="PROSITE-ProRule" id="PRU10072"/>
    </source>
</evidence>
<dbReference type="Pfam" id="PF03167">
    <property type="entry name" value="UDG"/>
    <property type="match status" value="1"/>
</dbReference>
<evidence type="ECO:0000256" key="7">
    <source>
        <dbReference type="ARBA" id="ARBA00022801"/>
    </source>
</evidence>
<protein>
    <recommendedName>
        <fullName evidence="5 9">Uracil-DNA glycosylase</fullName>
        <shortName evidence="9">UDG</shortName>
        <ecNumber evidence="4 9">3.2.2.27</ecNumber>
    </recommendedName>
</protein>
<evidence type="ECO:0000256" key="6">
    <source>
        <dbReference type="ARBA" id="ARBA00022763"/>
    </source>
</evidence>
<feature type="domain" description="Uracil-DNA glycosylase-like" evidence="12">
    <location>
        <begin position="52"/>
        <end position="212"/>
    </location>
</feature>
<dbReference type="InterPro" id="IPR005122">
    <property type="entry name" value="Uracil-DNA_glycosylase-like"/>
</dbReference>
<keyword evidence="8 9" id="KW-0234">DNA repair</keyword>
<evidence type="ECO:0000256" key="2">
    <source>
        <dbReference type="ARBA" id="ARBA00002631"/>
    </source>
</evidence>
<dbReference type="NCBIfam" id="NF003592">
    <property type="entry name" value="PRK05254.1-5"/>
    <property type="match status" value="1"/>
</dbReference>
<dbReference type="FunFam" id="3.40.470.10:FF:000001">
    <property type="entry name" value="Uracil-DNA glycosylase"/>
    <property type="match status" value="1"/>
</dbReference>
<dbReference type="Proteomes" id="UP000315971">
    <property type="component" value="Unassembled WGS sequence"/>
</dbReference>
<comment type="subcellular location">
    <subcellularLocation>
        <location evidence="9">Cytoplasm</location>
    </subcellularLocation>
</comment>
<dbReference type="InterPro" id="IPR036895">
    <property type="entry name" value="Uracil-DNA_glycosylase-like_sf"/>
</dbReference>
<comment type="similarity">
    <text evidence="3 9 11">Belongs to the uracil-DNA glycosylase (UDG) superfamily. UNG family.</text>
</comment>
<dbReference type="OrthoDB" id="9804372at2"/>
<evidence type="ECO:0000256" key="5">
    <source>
        <dbReference type="ARBA" id="ARBA00018429"/>
    </source>
</evidence>
<dbReference type="InterPro" id="IPR018085">
    <property type="entry name" value="Ura-DNA_Glyclase_AS"/>
</dbReference>
<evidence type="ECO:0000256" key="1">
    <source>
        <dbReference type="ARBA" id="ARBA00001400"/>
    </source>
</evidence>
<keyword evidence="9" id="KW-0963">Cytoplasm</keyword>
<dbReference type="InterPro" id="IPR002043">
    <property type="entry name" value="UDG_fam1"/>
</dbReference>
<dbReference type="HAMAP" id="MF_00148">
    <property type="entry name" value="UDG"/>
    <property type="match status" value="1"/>
</dbReference>
<dbReference type="EC" id="3.2.2.27" evidence="4 9"/>
<dbReference type="NCBIfam" id="NF003588">
    <property type="entry name" value="PRK05254.1-1"/>
    <property type="match status" value="1"/>
</dbReference>
<keyword evidence="6 9" id="KW-0227">DNA damage</keyword>
<evidence type="ECO:0000256" key="9">
    <source>
        <dbReference type="HAMAP-Rule" id="MF_00148"/>
    </source>
</evidence>
<keyword evidence="7 9" id="KW-0378">Hydrolase</keyword>
<evidence type="ECO:0000256" key="4">
    <source>
        <dbReference type="ARBA" id="ARBA00012030"/>
    </source>
</evidence>
<proteinExistence type="inferred from homology"/>
<feature type="active site" description="Proton acceptor" evidence="9 10">
    <location>
        <position position="67"/>
    </location>
</feature>
<evidence type="ECO:0000256" key="8">
    <source>
        <dbReference type="ARBA" id="ARBA00023204"/>
    </source>
</evidence>
<dbReference type="GO" id="GO:0097510">
    <property type="term" value="P:base-excision repair, AP site formation via deaminated base removal"/>
    <property type="evidence" value="ECO:0007669"/>
    <property type="project" value="TreeGrafter"/>
</dbReference>
<dbReference type="PANTHER" id="PTHR11264">
    <property type="entry name" value="URACIL-DNA GLYCOSYLASE"/>
    <property type="match status" value="1"/>
</dbReference>
<organism evidence="13 14">
    <name type="scientific">Solitalea koreensis</name>
    <dbReference type="NCBI Taxonomy" id="543615"/>
    <lineage>
        <taxon>Bacteria</taxon>
        <taxon>Pseudomonadati</taxon>
        <taxon>Bacteroidota</taxon>
        <taxon>Sphingobacteriia</taxon>
        <taxon>Sphingobacteriales</taxon>
        <taxon>Sphingobacteriaceae</taxon>
        <taxon>Solitalea</taxon>
    </lineage>
</organism>
<dbReference type="SUPFAM" id="SSF52141">
    <property type="entry name" value="Uracil-DNA glycosylase-like"/>
    <property type="match status" value="1"/>
</dbReference>
<evidence type="ECO:0000259" key="12">
    <source>
        <dbReference type="SMART" id="SM00986"/>
    </source>
</evidence>
<gene>
    <name evidence="9" type="primary">ung</name>
    <name evidence="13" type="ORF">SAMN06265350_11338</name>
</gene>
<dbReference type="NCBIfam" id="NF003589">
    <property type="entry name" value="PRK05254.1-2"/>
    <property type="match status" value="1"/>
</dbReference>
<name>A0A521ECK5_9SPHI</name>
<comment type="catalytic activity">
    <reaction evidence="1 9 11">
        <text>Hydrolyzes single-stranded DNA or mismatched double-stranded DNA and polynucleotides, releasing free uracil.</text>
        <dbReference type="EC" id="3.2.2.27"/>
    </reaction>
</comment>
<dbReference type="RefSeq" id="WP_142604680.1">
    <property type="nucleotide sequence ID" value="NZ_FXSZ01000013.1"/>
</dbReference>
<dbReference type="SMART" id="SM00986">
    <property type="entry name" value="UDG"/>
    <property type="match status" value="1"/>
</dbReference>
<dbReference type="GO" id="GO:0005737">
    <property type="term" value="C:cytoplasm"/>
    <property type="evidence" value="ECO:0007669"/>
    <property type="project" value="UniProtKB-SubCell"/>
</dbReference>
<dbReference type="PANTHER" id="PTHR11264:SF0">
    <property type="entry name" value="URACIL-DNA GLYCOSYLASE"/>
    <property type="match status" value="1"/>
</dbReference>
<comment type="function">
    <text evidence="2 9 11">Excises uracil residues from the DNA which can arise as a result of misincorporation of dUMP residues by DNA polymerase or due to deamination of cytosine.</text>
</comment>
<dbReference type="NCBIfam" id="TIGR00628">
    <property type="entry name" value="ung"/>
    <property type="match status" value="1"/>
</dbReference>
<dbReference type="AlphaFoldDB" id="A0A521ECK5"/>
<keyword evidence="14" id="KW-1185">Reference proteome</keyword>
<dbReference type="CDD" id="cd10027">
    <property type="entry name" value="UDG-F1-like"/>
    <property type="match status" value="1"/>
</dbReference>
<evidence type="ECO:0000256" key="11">
    <source>
        <dbReference type="RuleBase" id="RU003780"/>
    </source>
</evidence>
<evidence type="ECO:0000313" key="13">
    <source>
        <dbReference type="EMBL" id="SMO81532.1"/>
    </source>
</evidence>